<feature type="domain" description="Lipid/polyisoprenoid-binding YceI-like" evidence="1">
    <location>
        <begin position="5"/>
        <end position="173"/>
    </location>
</feature>
<sequence>MATTTWALDPTHSELQFKVKHLMITTVTGSMNVLTATLTSESDDFQNAHVKFEAETGSIDTGNADRDTHLRSGDFFNADEFPKVSFDSTSFIKDGSDYTLEGNLTIRDVTKPVKLDVEFGGIATDPWGNTKAGFTLSGKIKRTDFGLTWNAALETGGVMVSEDVRILGELQFVKQA</sequence>
<protein>
    <submittedName>
        <fullName evidence="2">YceI family protein</fullName>
    </submittedName>
</protein>
<dbReference type="InterPro" id="IPR007372">
    <property type="entry name" value="Lipid/polyisoprenoid-bd_YceI"/>
</dbReference>
<dbReference type="Gene3D" id="2.40.128.110">
    <property type="entry name" value="Lipid/polyisoprenoid-binding, YceI-like"/>
    <property type="match status" value="1"/>
</dbReference>
<dbReference type="InterPro" id="IPR036761">
    <property type="entry name" value="TTHA0802/YceI-like_sf"/>
</dbReference>
<dbReference type="Proteomes" id="UP001214530">
    <property type="component" value="Chromosome"/>
</dbReference>
<dbReference type="SMART" id="SM00867">
    <property type="entry name" value="YceI"/>
    <property type="match status" value="1"/>
</dbReference>
<dbReference type="AlphaFoldDB" id="A0AAJ6B674"/>
<evidence type="ECO:0000313" key="2">
    <source>
        <dbReference type="EMBL" id="WEK19592.1"/>
    </source>
</evidence>
<name>A0AAJ6B674_9SPHI</name>
<dbReference type="PANTHER" id="PTHR34406">
    <property type="entry name" value="PROTEIN YCEI"/>
    <property type="match status" value="1"/>
</dbReference>
<organism evidence="2 3">
    <name type="scientific">Candidatus Pedobacter colombiensis</name>
    <dbReference type="NCBI Taxonomy" id="3121371"/>
    <lineage>
        <taxon>Bacteria</taxon>
        <taxon>Pseudomonadati</taxon>
        <taxon>Bacteroidota</taxon>
        <taxon>Sphingobacteriia</taxon>
        <taxon>Sphingobacteriales</taxon>
        <taxon>Sphingobacteriaceae</taxon>
        <taxon>Pedobacter</taxon>
    </lineage>
</organism>
<gene>
    <name evidence="2" type="ORF">P0Y49_00290</name>
</gene>
<dbReference type="EMBL" id="CP119313">
    <property type="protein sequence ID" value="WEK19592.1"/>
    <property type="molecule type" value="Genomic_DNA"/>
</dbReference>
<accession>A0AAJ6B674</accession>
<dbReference type="Pfam" id="PF04264">
    <property type="entry name" value="YceI"/>
    <property type="match status" value="1"/>
</dbReference>
<dbReference type="PANTHER" id="PTHR34406:SF1">
    <property type="entry name" value="PROTEIN YCEI"/>
    <property type="match status" value="1"/>
</dbReference>
<proteinExistence type="predicted"/>
<evidence type="ECO:0000313" key="3">
    <source>
        <dbReference type="Proteomes" id="UP001214530"/>
    </source>
</evidence>
<reference evidence="2" key="1">
    <citation type="submission" date="2023-03" db="EMBL/GenBank/DDBJ databases">
        <title>Andean soil-derived lignocellulolytic bacterial consortium as a source of novel taxa and putative plastic-active enzymes.</title>
        <authorList>
            <person name="Diaz-Garcia L."/>
            <person name="Chuvochina M."/>
            <person name="Feuerriegel G."/>
            <person name="Bunk B."/>
            <person name="Sproer C."/>
            <person name="Streit W.R."/>
            <person name="Rodriguez L.M."/>
            <person name="Overmann J."/>
            <person name="Jimenez D.J."/>
        </authorList>
    </citation>
    <scope>NUCLEOTIDE SEQUENCE</scope>
    <source>
        <strain evidence="2">MAG 3858</strain>
    </source>
</reference>
<dbReference type="SUPFAM" id="SSF101874">
    <property type="entry name" value="YceI-like"/>
    <property type="match status" value="1"/>
</dbReference>
<evidence type="ECO:0000259" key="1">
    <source>
        <dbReference type="SMART" id="SM00867"/>
    </source>
</evidence>